<name>A0AAD9MF77_9PEZI</name>
<proteinExistence type="predicted"/>
<evidence type="ECO:0000256" key="1">
    <source>
        <dbReference type="SAM" id="SignalP"/>
    </source>
</evidence>
<feature type="signal peptide" evidence="1">
    <location>
        <begin position="1"/>
        <end position="18"/>
    </location>
</feature>
<sequence>MIRKIASFGFILTLPALGVFDKTALNTTAEPKQWQPFRRSDAPSPVGPEMMLETSGVPCYDRGGYCSQLIAISVVI</sequence>
<comment type="caution">
    <text evidence="2">The sequence shown here is derived from an EMBL/GenBank/DDBJ whole genome shotgun (WGS) entry which is preliminary data.</text>
</comment>
<dbReference type="AlphaFoldDB" id="A0AAD9MF77"/>
<dbReference type="Proteomes" id="UP001217918">
    <property type="component" value="Unassembled WGS sequence"/>
</dbReference>
<organism evidence="2 3">
    <name type="scientific">Phyllachora maydis</name>
    <dbReference type="NCBI Taxonomy" id="1825666"/>
    <lineage>
        <taxon>Eukaryota</taxon>
        <taxon>Fungi</taxon>
        <taxon>Dikarya</taxon>
        <taxon>Ascomycota</taxon>
        <taxon>Pezizomycotina</taxon>
        <taxon>Sordariomycetes</taxon>
        <taxon>Sordariomycetidae</taxon>
        <taxon>Phyllachorales</taxon>
        <taxon>Phyllachoraceae</taxon>
        <taxon>Phyllachora</taxon>
    </lineage>
</organism>
<evidence type="ECO:0000313" key="2">
    <source>
        <dbReference type="EMBL" id="KAK2074879.1"/>
    </source>
</evidence>
<dbReference type="EMBL" id="JAQQPM010000008">
    <property type="protein sequence ID" value="KAK2074879.1"/>
    <property type="molecule type" value="Genomic_DNA"/>
</dbReference>
<feature type="chain" id="PRO_5041956821" evidence="1">
    <location>
        <begin position="19"/>
        <end position="76"/>
    </location>
</feature>
<evidence type="ECO:0000313" key="3">
    <source>
        <dbReference type="Proteomes" id="UP001217918"/>
    </source>
</evidence>
<keyword evidence="1" id="KW-0732">Signal</keyword>
<protein>
    <submittedName>
        <fullName evidence="2">Uncharacterized protein</fullName>
    </submittedName>
</protein>
<gene>
    <name evidence="2" type="ORF">P8C59_009050</name>
</gene>
<reference evidence="2" key="1">
    <citation type="journal article" date="2023" name="Mol. Plant Microbe Interact.">
        <title>Elucidating the Obligate Nature and Biological Capacity of an Invasive Fungal Corn Pathogen.</title>
        <authorList>
            <person name="MacCready J.S."/>
            <person name="Roggenkamp E.M."/>
            <person name="Gdanetz K."/>
            <person name="Chilvers M.I."/>
        </authorList>
    </citation>
    <scope>NUCLEOTIDE SEQUENCE</scope>
    <source>
        <strain evidence="2">PM02</strain>
    </source>
</reference>
<keyword evidence="3" id="KW-1185">Reference proteome</keyword>
<accession>A0AAD9MF77</accession>